<evidence type="ECO:0000313" key="1">
    <source>
        <dbReference type="EnsemblPlants" id="AVESA.00010b.r2.3DG0552530.1.CDS"/>
    </source>
</evidence>
<reference evidence="1" key="1">
    <citation type="submission" date="2021-05" db="EMBL/GenBank/DDBJ databases">
        <authorList>
            <person name="Scholz U."/>
            <person name="Mascher M."/>
            <person name="Fiebig A."/>
        </authorList>
    </citation>
    <scope>NUCLEOTIDE SEQUENCE [LARGE SCALE GENOMIC DNA]</scope>
</reference>
<accession>A0ACD5W292</accession>
<evidence type="ECO:0000313" key="2">
    <source>
        <dbReference type="Proteomes" id="UP001732700"/>
    </source>
</evidence>
<sequence length="589" mass="66202">MARRAGQLPRKKSRPPPKKTSPAPRPLLGPSLTPLPDPVSLSLAVGWRLARRTPIPSTWRPPCRPSLARPPPRTRTAASTPPRIKKIQPGRESEGSQARLRKPQGQGKRHAYNKTMQSRTAAMLGISSTIHALSQPVVPNLSQPAATNSPPQMAQTIETDEEENSYDKNDAMSDDDVFVSGHIDISDDGNSAGTDGGVSQRGKKRQKGMKVGPKVIVDSSVKSKSVVWEHFDKVPRPSKEDPTVEVIMAQCKYCKKYFSYNKDNGGATSHLLRHYSKACPDYKVAMAKVASQTLLNFQPSNASDTGIPVLQSSREYSQEEAKKLIAKMLICHDYPFKMVEHTWFNIVMKYLNPRYEFIGRKTIRKECMKVFESERDSLMKVLKGVDNIALTTDLWTSNQTLSYMCLVAHFIDKDWKMQCRVLNFVELDPPHSGNVISQAVFECVAAWKIEDKIISITLDNTANNDVAVRNLKAMFTARSSYCFVPKYFHVRCCTHIINLVVTDGTATISPLTTNVRESVKYIKKSISRLHKFVEICRFLAITIGEGLKLDVTTRWNSTYHMLRTAITYRDAIDSYADSDANYKWKPSND</sequence>
<organism evidence="1 2">
    <name type="scientific">Avena sativa</name>
    <name type="common">Oat</name>
    <dbReference type="NCBI Taxonomy" id="4498"/>
    <lineage>
        <taxon>Eukaryota</taxon>
        <taxon>Viridiplantae</taxon>
        <taxon>Streptophyta</taxon>
        <taxon>Embryophyta</taxon>
        <taxon>Tracheophyta</taxon>
        <taxon>Spermatophyta</taxon>
        <taxon>Magnoliopsida</taxon>
        <taxon>Liliopsida</taxon>
        <taxon>Poales</taxon>
        <taxon>Poaceae</taxon>
        <taxon>BOP clade</taxon>
        <taxon>Pooideae</taxon>
        <taxon>Poodae</taxon>
        <taxon>Poeae</taxon>
        <taxon>Poeae Chloroplast Group 1 (Aveneae type)</taxon>
        <taxon>Aveninae</taxon>
        <taxon>Avena</taxon>
    </lineage>
</organism>
<dbReference type="EnsemblPlants" id="AVESA.00010b.r2.3DG0552530.1">
    <property type="protein sequence ID" value="AVESA.00010b.r2.3DG0552530.1.CDS"/>
    <property type="gene ID" value="AVESA.00010b.r2.3DG0552530"/>
</dbReference>
<protein>
    <submittedName>
        <fullName evidence="1">Uncharacterized protein</fullName>
    </submittedName>
</protein>
<name>A0ACD5W292_AVESA</name>
<reference evidence="1" key="2">
    <citation type="submission" date="2025-09" db="UniProtKB">
        <authorList>
            <consortium name="EnsemblPlants"/>
        </authorList>
    </citation>
    <scope>IDENTIFICATION</scope>
</reference>
<dbReference type="Proteomes" id="UP001732700">
    <property type="component" value="Chromosome 3D"/>
</dbReference>
<keyword evidence="2" id="KW-1185">Reference proteome</keyword>
<proteinExistence type="predicted"/>